<keyword evidence="3" id="KW-0347">Helicase</keyword>
<keyword evidence="6" id="KW-1185">Reference proteome</keyword>
<proteinExistence type="predicted"/>
<dbReference type="PANTHER" id="PTHR18934">
    <property type="entry name" value="ATP-DEPENDENT RNA HELICASE"/>
    <property type="match status" value="1"/>
</dbReference>
<evidence type="ECO:0000313" key="5">
    <source>
        <dbReference type="EMBL" id="KZT31437.1"/>
    </source>
</evidence>
<gene>
    <name evidence="5" type="ORF">SISSUDRAFT_1067757</name>
</gene>
<dbReference type="GO" id="GO:0005524">
    <property type="term" value="F:ATP binding"/>
    <property type="evidence" value="ECO:0007669"/>
    <property type="project" value="UniProtKB-KW"/>
</dbReference>
<name>A0A165WQZ0_9AGAM</name>
<dbReference type="Gene3D" id="3.40.50.300">
    <property type="entry name" value="P-loop containing nucleotide triphosphate hydrolases"/>
    <property type="match status" value="1"/>
</dbReference>
<dbReference type="GO" id="GO:0004386">
    <property type="term" value="F:helicase activity"/>
    <property type="evidence" value="ECO:0007669"/>
    <property type="project" value="UniProtKB-KW"/>
</dbReference>
<keyword evidence="2" id="KW-0378">Hydrolase</keyword>
<evidence type="ECO:0000256" key="4">
    <source>
        <dbReference type="ARBA" id="ARBA00022840"/>
    </source>
</evidence>
<dbReference type="GO" id="GO:0016787">
    <property type="term" value="F:hydrolase activity"/>
    <property type="evidence" value="ECO:0007669"/>
    <property type="project" value="UniProtKB-KW"/>
</dbReference>
<dbReference type="GO" id="GO:0000462">
    <property type="term" value="P:maturation of SSU-rRNA from tricistronic rRNA transcript (SSU-rRNA, 5.8S rRNA, LSU-rRNA)"/>
    <property type="evidence" value="ECO:0007669"/>
    <property type="project" value="TreeGrafter"/>
</dbReference>
<dbReference type="InterPro" id="IPR027417">
    <property type="entry name" value="P-loop_NTPase"/>
</dbReference>
<evidence type="ECO:0000313" key="6">
    <source>
        <dbReference type="Proteomes" id="UP000076798"/>
    </source>
</evidence>
<organism evidence="5 6">
    <name type="scientific">Sistotremastrum suecicum HHB10207 ss-3</name>
    <dbReference type="NCBI Taxonomy" id="1314776"/>
    <lineage>
        <taxon>Eukaryota</taxon>
        <taxon>Fungi</taxon>
        <taxon>Dikarya</taxon>
        <taxon>Basidiomycota</taxon>
        <taxon>Agaricomycotina</taxon>
        <taxon>Agaricomycetes</taxon>
        <taxon>Sistotremastrales</taxon>
        <taxon>Sistotremastraceae</taxon>
        <taxon>Sistotremastrum</taxon>
    </lineage>
</organism>
<evidence type="ECO:0000256" key="3">
    <source>
        <dbReference type="ARBA" id="ARBA00022806"/>
    </source>
</evidence>
<dbReference type="SUPFAM" id="SSF52540">
    <property type="entry name" value="P-loop containing nucleoside triphosphate hydrolases"/>
    <property type="match status" value="1"/>
</dbReference>
<dbReference type="STRING" id="1314776.A0A165WQZ0"/>
<dbReference type="OrthoDB" id="10253254at2759"/>
<evidence type="ECO:0000256" key="2">
    <source>
        <dbReference type="ARBA" id="ARBA00022801"/>
    </source>
</evidence>
<dbReference type="EMBL" id="KV428583">
    <property type="protein sequence ID" value="KZT31437.1"/>
    <property type="molecule type" value="Genomic_DNA"/>
</dbReference>
<sequence>MLLKWLEETYKPATFTKDVIIHLAMLSWSADEPIRRLYVGNLTGQLVQFYHRPNDLQVVPFSSSPPTPSRFMFGKCKDALIQQMRKNDTVVILGETGSGETAQVPPFVLEAGFAKDAVIGVTQTRRVAATSTAQRVDLEQCTQVGDLVGYTLRFEEASD</sequence>
<reference evidence="5 6" key="1">
    <citation type="journal article" date="2016" name="Mol. Biol. Evol.">
        <title>Comparative Genomics of Early-Diverging Mushroom-Forming Fungi Provides Insights into the Origins of Lignocellulose Decay Capabilities.</title>
        <authorList>
            <person name="Nagy L.G."/>
            <person name="Riley R."/>
            <person name="Tritt A."/>
            <person name="Adam C."/>
            <person name="Daum C."/>
            <person name="Floudas D."/>
            <person name="Sun H."/>
            <person name="Yadav J.S."/>
            <person name="Pangilinan J."/>
            <person name="Larsson K.H."/>
            <person name="Matsuura K."/>
            <person name="Barry K."/>
            <person name="Labutti K."/>
            <person name="Kuo R."/>
            <person name="Ohm R.A."/>
            <person name="Bhattacharya S.S."/>
            <person name="Shirouzu T."/>
            <person name="Yoshinaga Y."/>
            <person name="Martin F.M."/>
            <person name="Grigoriev I.V."/>
            <person name="Hibbett D.S."/>
        </authorList>
    </citation>
    <scope>NUCLEOTIDE SEQUENCE [LARGE SCALE GENOMIC DNA]</scope>
    <source>
        <strain evidence="5 6">HHB10207 ss-3</strain>
    </source>
</reference>
<evidence type="ECO:0008006" key="7">
    <source>
        <dbReference type="Google" id="ProtNLM"/>
    </source>
</evidence>
<dbReference type="PANTHER" id="PTHR18934:SF99">
    <property type="entry name" value="ATP-DEPENDENT RNA HELICASE DHX37-RELATED"/>
    <property type="match status" value="1"/>
</dbReference>
<dbReference type="GO" id="GO:0003723">
    <property type="term" value="F:RNA binding"/>
    <property type="evidence" value="ECO:0007669"/>
    <property type="project" value="TreeGrafter"/>
</dbReference>
<keyword evidence="1" id="KW-0547">Nucleotide-binding</keyword>
<evidence type="ECO:0000256" key="1">
    <source>
        <dbReference type="ARBA" id="ARBA00022741"/>
    </source>
</evidence>
<keyword evidence="4" id="KW-0067">ATP-binding</keyword>
<dbReference type="AlphaFoldDB" id="A0A165WQZ0"/>
<dbReference type="GO" id="GO:0005730">
    <property type="term" value="C:nucleolus"/>
    <property type="evidence" value="ECO:0007669"/>
    <property type="project" value="TreeGrafter"/>
</dbReference>
<protein>
    <recommendedName>
        <fullName evidence="7">P-loop containing nucleoside triphosphate hydrolase protein</fullName>
    </recommendedName>
</protein>
<accession>A0A165WQZ0</accession>
<dbReference type="Proteomes" id="UP000076798">
    <property type="component" value="Unassembled WGS sequence"/>
</dbReference>